<evidence type="ECO:0000256" key="5">
    <source>
        <dbReference type="ARBA" id="ARBA00022498"/>
    </source>
</evidence>
<evidence type="ECO:0000256" key="8">
    <source>
        <dbReference type="ARBA" id="ARBA00023141"/>
    </source>
</evidence>
<dbReference type="SUPFAM" id="SSF51735">
    <property type="entry name" value="NAD(P)-binding Rossmann-fold domains"/>
    <property type="match status" value="1"/>
</dbReference>
<evidence type="ECO:0000256" key="9">
    <source>
        <dbReference type="ARBA" id="ARBA00049260"/>
    </source>
</evidence>
<dbReference type="STRING" id="630515.SAMN04489812_5708"/>
<reference evidence="12 13" key="1">
    <citation type="submission" date="2016-10" db="EMBL/GenBank/DDBJ databases">
        <authorList>
            <person name="de Groot N.N."/>
        </authorList>
    </citation>
    <scope>NUCLEOTIDE SEQUENCE [LARGE SCALE GENOMIC DNA]</scope>
    <source>
        <strain evidence="12 13">DSM 21800</strain>
    </source>
</reference>
<evidence type="ECO:0000256" key="6">
    <source>
        <dbReference type="ARBA" id="ARBA00023002"/>
    </source>
</evidence>
<evidence type="ECO:0000259" key="11">
    <source>
        <dbReference type="PROSITE" id="PS51671"/>
    </source>
</evidence>
<dbReference type="InterPro" id="IPR046826">
    <property type="entry name" value="PDH_N"/>
</dbReference>
<dbReference type="InterPro" id="IPR045865">
    <property type="entry name" value="ACT-like_dom_sf"/>
</dbReference>
<keyword evidence="13" id="KW-1185">Reference proteome</keyword>
<dbReference type="UniPathway" id="UPA00122">
    <property type="reaction ID" value="UER00961"/>
</dbReference>
<feature type="domain" description="ACT" evidence="11">
    <location>
        <begin position="293"/>
        <end position="366"/>
    </location>
</feature>
<dbReference type="GO" id="GO:0006571">
    <property type="term" value="P:tyrosine biosynthetic process"/>
    <property type="evidence" value="ECO:0007669"/>
    <property type="project" value="UniProtKB-UniPathway"/>
</dbReference>
<proteinExistence type="inferred from homology"/>
<dbReference type="Gene3D" id="1.10.3660.10">
    <property type="entry name" value="6-phosphogluconate dehydrogenase C-terminal like domain"/>
    <property type="match status" value="1"/>
</dbReference>
<evidence type="ECO:0000313" key="13">
    <source>
        <dbReference type="Proteomes" id="UP000199103"/>
    </source>
</evidence>
<dbReference type="GO" id="GO:0004665">
    <property type="term" value="F:prephenate dehydrogenase (NADP+) activity"/>
    <property type="evidence" value="ECO:0007669"/>
    <property type="project" value="InterPro"/>
</dbReference>
<evidence type="ECO:0000256" key="7">
    <source>
        <dbReference type="ARBA" id="ARBA00023027"/>
    </source>
</evidence>
<dbReference type="NCBIfam" id="NF005112">
    <property type="entry name" value="PRK06545.2-4"/>
    <property type="match status" value="1"/>
</dbReference>
<dbReference type="InterPro" id="IPR003099">
    <property type="entry name" value="Prephen_DH"/>
</dbReference>
<evidence type="ECO:0000259" key="10">
    <source>
        <dbReference type="PROSITE" id="PS51176"/>
    </source>
</evidence>
<dbReference type="EMBL" id="LT629772">
    <property type="protein sequence ID" value="SDT41664.1"/>
    <property type="molecule type" value="Genomic_DNA"/>
</dbReference>
<comment type="similarity">
    <text evidence="2">Belongs to the prephenate/arogenate dehydrogenase family.</text>
</comment>
<evidence type="ECO:0000256" key="3">
    <source>
        <dbReference type="ARBA" id="ARBA00012068"/>
    </source>
</evidence>
<keyword evidence="8" id="KW-0057">Aromatic amino acid biosynthesis</keyword>
<dbReference type="SUPFAM" id="SSF55021">
    <property type="entry name" value="ACT-like"/>
    <property type="match status" value="1"/>
</dbReference>
<gene>
    <name evidence="12" type="ORF">SAMN04489812_5708</name>
</gene>
<dbReference type="Pfam" id="PF02153">
    <property type="entry name" value="PDH_N"/>
    <property type="match status" value="1"/>
</dbReference>
<comment type="catalytic activity">
    <reaction evidence="9">
        <text>prephenate + NAD(+) = 3-(4-hydroxyphenyl)pyruvate + CO2 + NADH</text>
        <dbReference type="Rhea" id="RHEA:13869"/>
        <dbReference type="ChEBI" id="CHEBI:16526"/>
        <dbReference type="ChEBI" id="CHEBI:29934"/>
        <dbReference type="ChEBI" id="CHEBI:36242"/>
        <dbReference type="ChEBI" id="CHEBI:57540"/>
        <dbReference type="ChEBI" id="CHEBI:57945"/>
        <dbReference type="EC" id="1.3.1.12"/>
    </reaction>
</comment>
<dbReference type="NCBIfam" id="NF005111">
    <property type="entry name" value="PRK06545.2-3"/>
    <property type="match status" value="1"/>
</dbReference>
<feature type="domain" description="Prephenate/arogenate dehydrogenase" evidence="10">
    <location>
        <begin position="4"/>
        <end position="283"/>
    </location>
</feature>
<evidence type="ECO:0000256" key="1">
    <source>
        <dbReference type="ARBA" id="ARBA00005067"/>
    </source>
</evidence>
<name>A0A1H2A6X9_9ACTN</name>
<keyword evidence="7" id="KW-0520">NAD</keyword>
<dbReference type="SUPFAM" id="SSF48179">
    <property type="entry name" value="6-phosphogluconate dehydrogenase C-terminal domain-like"/>
    <property type="match status" value="1"/>
</dbReference>
<evidence type="ECO:0000256" key="2">
    <source>
        <dbReference type="ARBA" id="ARBA00007964"/>
    </source>
</evidence>
<sequence length="369" mass="37838">MSLSPAVVIGTGLVGASVGCALSAAGHRVHLEDRISAHAQVAAGVGAGSTDPASADQVALVVVAVPPSALAPVIVDALARFPRATVTDVGSVKAGVLHALWDSGGDVSRYVGSHPMAGSQFSGPLTARADLFVDRTWVIAPHRKSAPAATQDVADLVAACGAQPVTMDVEVHDAAVARVSHLPHLMSVLMAGHLTAVPSEQLQLAGQGLRDVTRIAGSDPGLWQQILGANSAALLPELRAVQDQLAKLINDIADDPEREGQDGTGVRAHLERGLAGTRQIPGKHGAAPVQYRQLVVEIPDTPGALSRLFADVGEAGVNVEDVAIQHDPDRQIGYLSLSVTPDGADALAKSMADAGWSVGEPDPTPDRPA</sequence>
<dbReference type="InterPro" id="IPR008927">
    <property type="entry name" value="6-PGluconate_DH-like_C_sf"/>
</dbReference>
<dbReference type="OrthoDB" id="9802008at2"/>
<dbReference type="GO" id="GO:0070403">
    <property type="term" value="F:NAD+ binding"/>
    <property type="evidence" value="ECO:0007669"/>
    <property type="project" value="InterPro"/>
</dbReference>
<keyword evidence="8" id="KW-0028">Amino-acid biosynthesis</keyword>
<dbReference type="PANTHER" id="PTHR21363">
    <property type="entry name" value="PREPHENATE DEHYDROGENASE"/>
    <property type="match status" value="1"/>
</dbReference>
<dbReference type="PROSITE" id="PS51671">
    <property type="entry name" value="ACT"/>
    <property type="match status" value="1"/>
</dbReference>
<comment type="pathway">
    <text evidence="1">Amino-acid biosynthesis; L-tyrosine biosynthesis; (4-hydroxyphenyl)pyruvate from prephenate (NAD(+) route): step 1/1.</text>
</comment>
<dbReference type="Gene3D" id="3.40.50.720">
    <property type="entry name" value="NAD(P)-binding Rossmann-like Domain"/>
    <property type="match status" value="1"/>
</dbReference>
<keyword evidence="5" id="KW-0827">Tyrosine biosynthesis</keyword>
<dbReference type="Pfam" id="PF20463">
    <property type="entry name" value="PDH_C"/>
    <property type="match status" value="1"/>
</dbReference>
<dbReference type="PROSITE" id="PS51176">
    <property type="entry name" value="PDH_ADH"/>
    <property type="match status" value="1"/>
</dbReference>
<dbReference type="InterPro" id="IPR050812">
    <property type="entry name" value="Preph/Arog_dehydrog"/>
</dbReference>
<dbReference type="RefSeq" id="WP_091530288.1">
    <property type="nucleotide sequence ID" value="NZ_LT629772.1"/>
</dbReference>
<evidence type="ECO:0000313" key="12">
    <source>
        <dbReference type="EMBL" id="SDT41664.1"/>
    </source>
</evidence>
<accession>A0A1H2A6X9</accession>
<dbReference type="InterPro" id="IPR036291">
    <property type="entry name" value="NAD(P)-bd_dom_sf"/>
</dbReference>
<dbReference type="InterPro" id="IPR002912">
    <property type="entry name" value="ACT_dom"/>
</dbReference>
<dbReference type="PANTHER" id="PTHR21363:SF0">
    <property type="entry name" value="PREPHENATE DEHYDROGENASE [NADP(+)]"/>
    <property type="match status" value="1"/>
</dbReference>
<keyword evidence="6" id="KW-0560">Oxidoreductase</keyword>
<evidence type="ECO:0000256" key="4">
    <source>
        <dbReference type="ARBA" id="ARBA00016891"/>
    </source>
</evidence>
<dbReference type="EC" id="1.3.1.12" evidence="3"/>
<organism evidence="12 13">
    <name type="scientific">Microlunatus soli</name>
    <dbReference type="NCBI Taxonomy" id="630515"/>
    <lineage>
        <taxon>Bacteria</taxon>
        <taxon>Bacillati</taxon>
        <taxon>Actinomycetota</taxon>
        <taxon>Actinomycetes</taxon>
        <taxon>Propionibacteriales</taxon>
        <taxon>Propionibacteriaceae</taxon>
        <taxon>Microlunatus</taxon>
    </lineage>
</organism>
<protein>
    <recommendedName>
        <fullName evidence="4">Prephenate dehydrogenase</fullName>
        <ecNumber evidence="3">1.3.1.12</ecNumber>
    </recommendedName>
</protein>
<dbReference type="GO" id="GO:0008977">
    <property type="term" value="F:prephenate dehydrogenase (NAD+) activity"/>
    <property type="evidence" value="ECO:0007669"/>
    <property type="project" value="UniProtKB-EC"/>
</dbReference>
<dbReference type="InterPro" id="IPR046825">
    <property type="entry name" value="PDH_C"/>
</dbReference>
<dbReference type="AlphaFoldDB" id="A0A1H2A6X9"/>
<dbReference type="Proteomes" id="UP000199103">
    <property type="component" value="Chromosome I"/>
</dbReference>